<dbReference type="Proteomes" id="UP001500305">
    <property type="component" value="Unassembled WGS sequence"/>
</dbReference>
<keyword evidence="3" id="KW-1185">Reference proteome</keyword>
<gene>
    <name evidence="2" type="ORF">GCM10010430_68100</name>
</gene>
<protein>
    <submittedName>
        <fullName evidence="2">Uncharacterized protein</fullName>
    </submittedName>
</protein>
<sequence>MLRQGVQLGPLRGGPRRGPRIYRGAMGQEPNAELQQFLRSRRAKIAPEGVGLPPHLPLPLASAPEHPGQDAPPAAALARDGGWNGRFRR</sequence>
<accession>A0ABP5RVK1</accession>
<evidence type="ECO:0000256" key="1">
    <source>
        <dbReference type="SAM" id="MobiDB-lite"/>
    </source>
</evidence>
<organism evidence="2 3">
    <name type="scientific">Kitasatospora cystarginea</name>
    <dbReference type="NCBI Taxonomy" id="58350"/>
    <lineage>
        <taxon>Bacteria</taxon>
        <taxon>Bacillati</taxon>
        <taxon>Actinomycetota</taxon>
        <taxon>Actinomycetes</taxon>
        <taxon>Kitasatosporales</taxon>
        <taxon>Streptomycetaceae</taxon>
        <taxon>Kitasatospora</taxon>
    </lineage>
</organism>
<feature type="compositionally biased region" description="Low complexity" evidence="1">
    <location>
        <begin position="48"/>
        <end position="66"/>
    </location>
</feature>
<proteinExistence type="predicted"/>
<dbReference type="EMBL" id="BAAATR010000045">
    <property type="protein sequence ID" value="GAA2272514.1"/>
    <property type="molecule type" value="Genomic_DNA"/>
</dbReference>
<reference evidence="3" key="1">
    <citation type="journal article" date="2019" name="Int. J. Syst. Evol. Microbiol.">
        <title>The Global Catalogue of Microorganisms (GCM) 10K type strain sequencing project: providing services to taxonomists for standard genome sequencing and annotation.</title>
        <authorList>
            <consortium name="The Broad Institute Genomics Platform"/>
            <consortium name="The Broad Institute Genome Sequencing Center for Infectious Disease"/>
            <person name="Wu L."/>
            <person name="Ma J."/>
        </authorList>
    </citation>
    <scope>NUCLEOTIDE SEQUENCE [LARGE SCALE GENOMIC DNA]</scope>
    <source>
        <strain evidence="3">JCM 7356</strain>
    </source>
</reference>
<feature type="compositionally biased region" description="Low complexity" evidence="1">
    <location>
        <begin position="1"/>
        <end position="10"/>
    </location>
</feature>
<evidence type="ECO:0000313" key="2">
    <source>
        <dbReference type="EMBL" id="GAA2272514.1"/>
    </source>
</evidence>
<comment type="caution">
    <text evidence="2">The sequence shown here is derived from an EMBL/GenBank/DDBJ whole genome shotgun (WGS) entry which is preliminary data.</text>
</comment>
<evidence type="ECO:0000313" key="3">
    <source>
        <dbReference type="Proteomes" id="UP001500305"/>
    </source>
</evidence>
<name>A0ABP5RVK1_9ACTN</name>
<feature type="region of interest" description="Disordered" evidence="1">
    <location>
        <begin position="48"/>
        <end position="89"/>
    </location>
</feature>
<feature type="region of interest" description="Disordered" evidence="1">
    <location>
        <begin position="1"/>
        <end position="29"/>
    </location>
</feature>